<dbReference type="AlphaFoldDB" id="A0A251TXQ3"/>
<keyword evidence="6" id="KW-1185">Reference proteome</keyword>
<gene>
    <name evidence="5" type="ORF">HannXRQ_Chr09g0261721</name>
    <name evidence="4" type="ORF">HanXRQr2_Chr06g0261331</name>
</gene>
<dbReference type="EMBL" id="MNCJ02000321">
    <property type="protein sequence ID" value="KAF5802595.1"/>
    <property type="molecule type" value="Genomic_DNA"/>
</dbReference>
<dbReference type="InterPro" id="IPR006598">
    <property type="entry name" value="CAP10"/>
</dbReference>
<evidence type="ECO:0000256" key="2">
    <source>
        <dbReference type="ARBA" id="ARBA00022679"/>
    </source>
</evidence>
<dbReference type="InterPro" id="IPR051091">
    <property type="entry name" value="O-Glucosyltr/Glycosyltrsf_90"/>
</dbReference>
<dbReference type="FunCoup" id="A0A251TXQ3">
    <property type="interactions" value="1827"/>
</dbReference>
<evidence type="ECO:0000313" key="5">
    <source>
        <dbReference type="EMBL" id="OTG15559.1"/>
    </source>
</evidence>
<keyword evidence="2 4" id="KW-0808">Transferase</keyword>
<dbReference type="OMA" id="EDDCMFP"/>
<dbReference type="Gramene" id="mRNA:HanXRQr2_Chr06g0261331">
    <property type="protein sequence ID" value="mRNA:HanXRQr2_Chr06g0261331"/>
    <property type="gene ID" value="HanXRQr2_Chr06g0261331"/>
</dbReference>
<reference evidence="4" key="3">
    <citation type="submission" date="2020-06" db="EMBL/GenBank/DDBJ databases">
        <title>Helianthus annuus Genome sequencing and assembly Release 2.</title>
        <authorList>
            <person name="Gouzy J."/>
            <person name="Langlade N."/>
            <person name="Munos S."/>
        </authorList>
    </citation>
    <scope>NUCLEOTIDE SEQUENCE</scope>
    <source>
        <tissue evidence="4">Leaves</tissue>
    </source>
</reference>
<dbReference type="InParanoid" id="A0A251TXQ3"/>
<evidence type="ECO:0000256" key="1">
    <source>
        <dbReference type="ARBA" id="ARBA00010118"/>
    </source>
</evidence>
<dbReference type="Proteomes" id="UP000215914">
    <property type="component" value="Chromosome 9"/>
</dbReference>
<dbReference type="GO" id="GO:0016757">
    <property type="term" value="F:glycosyltransferase activity"/>
    <property type="evidence" value="ECO:0007669"/>
    <property type="project" value="UniProtKB-KW"/>
</dbReference>
<dbReference type="SMART" id="SM00672">
    <property type="entry name" value="CAP10"/>
    <property type="match status" value="1"/>
</dbReference>
<protein>
    <submittedName>
        <fullName evidence="5">Putative lipopolysaccharide-modifying protein</fullName>
    </submittedName>
</protein>
<evidence type="ECO:0000313" key="4">
    <source>
        <dbReference type="EMBL" id="KAF5802595.1"/>
    </source>
</evidence>
<feature type="domain" description="Glycosyl transferase CAP10" evidence="3">
    <location>
        <begin position="195"/>
        <end position="438"/>
    </location>
</feature>
<sequence length="506" mass="58778">MLVHLIISRLIRFMLTPSWRRFVGATKNKFLSCLCAKQTIFIWNFVFVDCGIFVEQVDNLATQTKTIIGHNLEPPPWHEFPAKTFENETKYARASKIIQCSYLSCRSTTNNVRPTFTREAEQCPEFYGWVYHDLEPWSKTRISYATLMEAKKLASLRVVIVGGKLYVDYYYDCVLSRAMFTIWGLLQLLKRYPGSVPDVDLMFDCMDRPYVAKSDHSAMPLPIFRYCTTRDHYDIPFPDWSFWGWVEVNLGPWHEEFQSIKQGSQKTSWKDKLPYAYWKGNPDVNSPAREKLVLCNDTNKWGAQILRQNWGKEVVNGFKNSKLSNQCNHRYKIYAEGYAWSVSLKYILSCGSVPLIINPIYEDFFSRGLFPKENYLPIPPENICPSIKTAVEWGNSHPSEAEAIGKAVQDYMERLNMDRVYDYMYHLITEYAKLLDFKPVRPSTALEECNESLLCYADETHRGFLERSTATPSPSPPCKLPPPNVEMIKKKMEAKNIIINKTQLIF</sequence>
<comment type="similarity">
    <text evidence="1">Belongs to the glycosyltransferase 90 family.</text>
</comment>
<keyword evidence="4" id="KW-0328">Glycosyltransferase</keyword>
<reference evidence="5" key="2">
    <citation type="submission" date="2017-02" db="EMBL/GenBank/DDBJ databases">
        <title>Sunflower complete genome.</title>
        <authorList>
            <person name="Langlade N."/>
            <person name="Munos S."/>
        </authorList>
    </citation>
    <scope>NUCLEOTIDE SEQUENCE [LARGE SCALE GENOMIC DNA]</scope>
    <source>
        <tissue evidence="5">Leaves</tissue>
    </source>
</reference>
<proteinExistence type="inferred from homology"/>
<evidence type="ECO:0000313" key="6">
    <source>
        <dbReference type="Proteomes" id="UP000215914"/>
    </source>
</evidence>
<accession>A0A251TXQ3</accession>
<name>A0A251TXQ3_HELAN</name>
<dbReference type="PANTHER" id="PTHR12203:SF35">
    <property type="entry name" value="PROTEIN O-GLUCOSYLTRANSFERASE 1"/>
    <property type="match status" value="1"/>
</dbReference>
<dbReference type="Pfam" id="PF05686">
    <property type="entry name" value="Glyco_transf_90"/>
    <property type="match status" value="1"/>
</dbReference>
<dbReference type="PANTHER" id="PTHR12203">
    <property type="entry name" value="KDEL LYS-ASP-GLU-LEU CONTAINING - RELATED"/>
    <property type="match status" value="1"/>
</dbReference>
<reference evidence="4 6" key="1">
    <citation type="journal article" date="2017" name="Nature">
        <title>The sunflower genome provides insights into oil metabolism, flowering and Asterid evolution.</title>
        <authorList>
            <person name="Badouin H."/>
            <person name="Gouzy J."/>
            <person name="Grassa C.J."/>
            <person name="Murat F."/>
            <person name="Staton S.E."/>
            <person name="Cottret L."/>
            <person name="Lelandais-Briere C."/>
            <person name="Owens G.L."/>
            <person name="Carrere S."/>
            <person name="Mayjonade B."/>
            <person name="Legrand L."/>
            <person name="Gill N."/>
            <person name="Kane N.C."/>
            <person name="Bowers J.E."/>
            <person name="Hubner S."/>
            <person name="Bellec A."/>
            <person name="Berard A."/>
            <person name="Berges H."/>
            <person name="Blanchet N."/>
            <person name="Boniface M.C."/>
            <person name="Brunel D."/>
            <person name="Catrice O."/>
            <person name="Chaidir N."/>
            <person name="Claudel C."/>
            <person name="Donnadieu C."/>
            <person name="Faraut T."/>
            <person name="Fievet G."/>
            <person name="Helmstetter N."/>
            <person name="King M."/>
            <person name="Knapp S.J."/>
            <person name="Lai Z."/>
            <person name="Le Paslier M.C."/>
            <person name="Lippi Y."/>
            <person name="Lorenzon L."/>
            <person name="Mandel J.R."/>
            <person name="Marage G."/>
            <person name="Marchand G."/>
            <person name="Marquand E."/>
            <person name="Bret-Mestries E."/>
            <person name="Morien E."/>
            <person name="Nambeesan S."/>
            <person name="Nguyen T."/>
            <person name="Pegot-Espagnet P."/>
            <person name="Pouilly N."/>
            <person name="Raftis F."/>
            <person name="Sallet E."/>
            <person name="Schiex T."/>
            <person name="Thomas J."/>
            <person name="Vandecasteele C."/>
            <person name="Vares D."/>
            <person name="Vear F."/>
            <person name="Vautrin S."/>
            <person name="Crespi M."/>
            <person name="Mangin B."/>
            <person name="Burke J.M."/>
            <person name="Salse J."/>
            <person name="Munos S."/>
            <person name="Vincourt P."/>
            <person name="Rieseberg L.H."/>
            <person name="Langlade N.B."/>
        </authorList>
    </citation>
    <scope>NUCLEOTIDE SEQUENCE [LARGE SCALE GENOMIC DNA]</scope>
    <source>
        <strain evidence="6">cv. SF193</strain>
        <tissue evidence="4">Leaves</tissue>
    </source>
</reference>
<evidence type="ECO:0000259" key="3">
    <source>
        <dbReference type="SMART" id="SM00672"/>
    </source>
</evidence>
<dbReference type="EMBL" id="CM007898">
    <property type="protein sequence ID" value="OTG15559.1"/>
    <property type="molecule type" value="Genomic_DNA"/>
</dbReference>
<organism evidence="5 6">
    <name type="scientific">Helianthus annuus</name>
    <name type="common">Common sunflower</name>
    <dbReference type="NCBI Taxonomy" id="4232"/>
    <lineage>
        <taxon>Eukaryota</taxon>
        <taxon>Viridiplantae</taxon>
        <taxon>Streptophyta</taxon>
        <taxon>Embryophyta</taxon>
        <taxon>Tracheophyta</taxon>
        <taxon>Spermatophyta</taxon>
        <taxon>Magnoliopsida</taxon>
        <taxon>eudicotyledons</taxon>
        <taxon>Gunneridae</taxon>
        <taxon>Pentapetalae</taxon>
        <taxon>asterids</taxon>
        <taxon>campanulids</taxon>
        <taxon>Asterales</taxon>
        <taxon>Asteraceae</taxon>
        <taxon>Asteroideae</taxon>
        <taxon>Heliantheae alliance</taxon>
        <taxon>Heliantheae</taxon>
        <taxon>Helianthus</taxon>
    </lineage>
</organism>